<feature type="transmembrane region" description="Helical" evidence="1">
    <location>
        <begin position="108"/>
        <end position="131"/>
    </location>
</feature>
<protein>
    <recommendedName>
        <fullName evidence="5">Odorant receptor</fullName>
    </recommendedName>
</protein>
<evidence type="ECO:0000313" key="3">
    <source>
        <dbReference type="EMBL" id="KAL1374185.1"/>
    </source>
</evidence>
<evidence type="ECO:0008006" key="5">
    <source>
        <dbReference type="Google" id="ProtNLM"/>
    </source>
</evidence>
<keyword evidence="4" id="KW-1185">Reference proteome</keyword>
<dbReference type="AlphaFoldDB" id="A0ABD1CCS7"/>
<organism evidence="3 4">
    <name type="scientific">Culex pipiens pipiens</name>
    <name type="common">Northern house mosquito</name>
    <dbReference type="NCBI Taxonomy" id="38569"/>
    <lineage>
        <taxon>Eukaryota</taxon>
        <taxon>Metazoa</taxon>
        <taxon>Ecdysozoa</taxon>
        <taxon>Arthropoda</taxon>
        <taxon>Hexapoda</taxon>
        <taxon>Insecta</taxon>
        <taxon>Pterygota</taxon>
        <taxon>Neoptera</taxon>
        <taxon>Endopterygota</taxon>
        <taxon>Diptera</taxon>
        <taxon>Nematocera</taxon>
        <taxon>Culicoidea</taxon>
        <taxon>Culicidae</taxon>
        <taxon>Culicinae</taxon>
        <taxon>Culicini</taxon>
        <taxon>Culex</taxon>
        <taxon>Culex</taxon>
    </lineage>
</organism>
<keyword evidence="1" id="KW-0472">Membrane</keyword>
<name>A0ABD1CCS7_CULPP</name>
<comment type="caution">
    <text evidence="3">The sequence shown here is derived from an EMBL/GenBank/DDBJ whole genome shotgun (WGS) entry which is preliminary data.</text>
</comment>
<keyword evidence="1" id="KW-1133">Transmembrane helix</keyword>
<keyword evidence="1" id="KW-0812">Transmembrane</keyword>
<dbReference type="Proteomes" id="UP001562425">
    <property type="component" value="Unassembled WGS sequence"/>
</dbReference>
<dbReference type="EMBL" id="JBEHCU010013596">
    <property type="protein sequence ID" value="KAL1374185.1"/>
    <property type="molecule type" value="Genomic_DNA"/>
</dbReference>
<gene>
    <name evidence="3" type="ORF">pipiens_018241</name>
</gene>
<feature type="chain" id="PRO_5044887433" description="Odorant receptor" evidence="2">
    <location>
        <begin position="24"/>
        <end position="213"/>
    </location>
</feature>
<evidence type="ECO:0000256" key="1">
    <source>
        <dbReference type="SAM" id="Phobius"/>
    </source>
</evidence>
<evidence type="ECO:0000313" key="4">
    <source>
        <dbReference type="Proteomes" id="UP001562425"/>
    </source>
</evidence>
<sequence length="213" mass="24571">MYGCTVTVVILMLGFEAEQTILAHNFGQIHNDLQNLRQSHWDCELVRKQYWERLGTLVRVSFDQQQLLLSHLQELQSLVETLFFYIYYSALILFGSDIFIAMNNPSVFMYIAVAGTVFINSLECFSLCYLVDCLKDAFESISGHMFYLCARLPYSKDHHKDYQDMRTTLQIIAMSSRNAVSFGCAGVSEISIDVFTDMINTCYSVFTFLREMI</sequence>
<accession>A0ABD1CCS7</accession>
<feature type="transmembrane region" description="Helical" evidence="1">
    <location>
        <begin position="82"/>
        <end position="102"/>
    </location>
</feature>
<reference evidence="3 4" key="1">
    <citation type="submission" date="2024-05" db="EMBL/GenBank/DDBJ databases">
        <title>Culex pipiens pipiens assembly and annotation.</title>
        <authorList>
            <person name="Alout H."/>
            <person name="Durand T."/>
        </authorList>
    </citation>
    <scope>NUCLEOTIDE SEQUENCE [LARGE SCALE GENOMIC DNA]</scope>
    <source>
        <strain evidence="3">HA-2024</strain>
        <tissue evidence="3">Whole body</tissue>
    </source>
</reference>
<feature type="signal peptide" evidence="2">
    <location>
        <begin position="1"/>
        <end position="23"/>
    </location>
</feature>
<evidence type="ECO:0000256" key="2">
    <source>
        <dbReference type="SAM" id="SignalP"/>
    </source>
</evidence>
<keyword evidence="2" id="KW-0732">Signal</keyword>
<proteinExistence type="predicted"/>